<name>A0AAV6UPM9_9ARAC</name>
<feature type="transmembrane region" description="Helical" evidence="1">
    <location>
        <begin position="114"/>
        <end position="134"/>
    </location>
</feature>
<protein>
    <submittedName>
        <fullName evidence="2">Uncharacterized protein</fullName>
    </submittedName>
</protein>
<comment type="caution">
    <text evidence="2">The sequence shown here is derived from an EMBL/GenBank/DDBJ whole genome shotgun (WGS) entry which is preliminary data.</text>
</comment>
<keyword evidence="1" id="KW-1133">Transmembrane helix</keyword>
<evidence type="ECO:0000256" key="1">
    <source>
        <dbReference type="SAM" id="Phobius"/>
    </source>
</evidence>
<evidence type="ECO:0000313" key="3">
    <source>
        <dbReference type="Proteomes" id="UP000827092"/>
    </source>
</evidence>
<feature type="transmembrane region" description="Helical" evidence="1">
    <location>
        <begin position="179"/>
        <end position="196"/>
    </location>
</feature>
<sequence>MIPLPNIAEPTRRIIGATVTSLQKLIFVFYAAVNLWSGSLLKSLSQSFIPSKPQMQWLHYFVRSKTQEGCDSFWSIYSSPRCIRSLFLRDESEVFAKVANNWHYLIIVRTFHFLAPYVFMISLFLIPTFGIMLLKNLTRQIIHFLGFDHFFRRARAKLNMTFSTQFLTSFSGLDKLEDILYISLGFVSASLVFYLYSGPPDTTQALCETTTCLYCFPGLMKILFQDTSDQQDSYYQNVGILARFMFATMKVVTVAVFEAALFAATIVLLCLAVYVSVDAAVSLWKTGKLLKQYLSMPSTRDNIQQAWDQSINSVKGLLVNRGGGDEARE</sequence>
<dbReference type="EMBL" id="JAFNEN010000333">
    <property type="protein sequence ID" value="KAG8185540.1"/>
    <property type="molecule type" value="Genomic_DNA"/>
</dbReference>
<dbReference type="Proteomes" id="UP000827092">
    <property type="component" value="Unassembled WGS sequence"/>
</dbReference>
<evidence type="ECO:0000313" key="2">
    <source>
        <dbReference type="EMBL" id="KAG8185540.1"/>
    </source>
</evidence>
<keyword evidence="1" id="KW-0812">Transmembrane</keyword>
<accession>A0AAV6UPM9</accession>
<feature type="transmembrane region" description="Helical" evidence="1">
    <location>
        <begin position="14"/>
        <end position="33"/>
    </location>
</feature>
<keyword evidence="1" id="KW-0472">Membrane</keyword>
<gene>
    <name evidence="2" type="ORF">JTE90_012876</name>
</gene>
<proteinExistence type="predicted"/>
<dbReference type="AlphaFoldDB" id="A0AAV6UPM9"/>
<organism evidence="2 3">
    <name type="scientific">Oedothorax gibbosus</name>
    <dbReference type="NCBI Taxonomy" id="931172"/>
    <lineage>
        <taxon>Eukaryota</taxon>
        <taxon>Metazoa</taxon>
        <taxon>Ecdysozoa</taxon>
        <taxon>Arthropoda</taxon>
        <taxon>Chelicerata</taxon>
        <taxon>Arachnida</taxon>
        <taxon>Araneae</taxon>
        <taxon>Araneomorphae</taxon>
        <taxon>Entelegynae</taxon>
        <taxon>Araneoidea</taxon>
        <taxon>Linyphiidae</taxon>
        <taxon>Erigoninae</taxon>
        <taxon>Oedothorax</taxon>
    </lineage>
</organism>
<feature type="transmembrane region" description="Helical" evidence="1">
    <location>
        <begin position="259"/>
        <end position="284"/>
    </location>
</feature>
<keyword evidence="3" id="KW-1185">Reference proteome</keyword>
<reference evidence="2 3" key="1">
    <citation type="journal article" date="2022" name="Nat. Ecol. Evol.">
        <title>A masculinizing supergene underlies an exaggerated male reproductive morph in a spider.</title>
        <authorList>
            <person name="Hendrickx F."/>
            <person name="De Corte Z."/>
            <person name="Sonet G."/>
            <person name="Van Belleghem S.M."/>
            <person name="Kostlbacher S."/>
            <person name="Vangestel C."/>
        </authorList>
    </citation>
    <scope>NUCLEOTIDE SEQUENCE [LARGE SCALE GENOMIC DNA]</scope>
    <source>
        <strain evidence="2">W744_W776</strain>
    </source>
</reference>